<name>A0A6G7VN73_9RHOB</name>
<protein>
    <submittedName>
        <fullName evidence="1">DUF1284 domain-containing protein</fullName>
    </submittedName>
</protein>
<dbReference type="Proteomes" id="UP000500791">
    <property type="component" value="Chromosome"/>
</dbReference>
<dbReference type="InterPro" id="IPR009702">
    <property type="entry name" value="DUF1284"/>
</dbReference>
<dbReference type="Pfam" id="PF06935">
    <property type="entry name" value="DUF1284"/>
    <property type="match status" value="1"/>
</dbReference>
<gene>
    <name evidence="1" type="ORF">G8E03_11680</name>
</gene>
<keyword evidence="2" id="KW-1185">Reference proteome</keyword>
<organism evidence="1 2">
    <name type="scientific">Pontivivens nitratireducens</name>
    <dbReference type="NCBI Taxonomy" id="2758038"/>
    <lineage>
        <taxon>Bacteria</taxon>
        <taxon>Pseudomonadati</taxon>
        <taxon>Pseudomonadota</taxon>
        <taxon>Alphaproteobacteria</taxon>
        <taxon>Rhodobacterales</taxon>
        <taxon>Paracoccaceae</taxon>
        <taxon>Pontivivens</taxon>
    </lineage>
</organism>
<reference evidence="1 2" key="1">
    <citation type="submission" date="2020-03" db="EMBL/GenBank/DDBJ databases">
        <title>Complete genome sequence of Monaibacterium sp. ALG8 with diverse plasmids.</title>
        <authorList>
            <person name="Sun C."/>
        </authorList>
    </citation>
    <scope>NUCLEOTIDE SEQUENCE [LARGE SCALE GENOMIC DNA]</scope>
    <source>
        <strain evidence="1 2">ALG8</strain>
    </source>
</reference>
<evidence type="ECO:0000313" key="1">
    <source>
        <dbReference type="EMBL" id="QIK41372.1"/>
    </source>
</evidence>
<dbReference type="KEGG" id="mon:G8E03_11680"/>
<dbReference type="EMBL" id="CP049811">
    <property type="protein sequence ID" value="QIK41372.1"/>
    <property type="molecule type" value="Genomic_DNA"/>
</dbReference>
<proteinExistence type="predicted"/>
<dbReference type="AlphaFoldDB" id="A0A6G7VN73"/>
<accession>A0A6G7VN73</accession>
<evidence type="ECO:0000313" key="2">
    <source>
        <dbReference type="Proteomes" id="UP000500791"/>
    </source>
</evidence>
<sequence length="136" mass="15170">MPDPVLFRAHHFLCALGFEGKGYSSGFVANMAQIVQRLRDAPDTMIEVIAQTDDICAPCPKRRDTSCLSQTRIMTLDQRHGAALGLQAGDRLSWAEAQQRMRDRITPDTLERICAGCAWLDQGMCRNAVARLHEPD</sequence>
<dbReference type="RefSeq" id="WP_166192019.1">
    <property type="nucleotide sequence ID" value="NZ_CP049811.1"/>
</dbReference>